<name>A0A9P7VLN8_9AGAR</name>
<evidence type="ECO:0000313" key="1">
    <source>
        <dbReference type="EMBL" id="KAG7442635.1"/>
    </source>
</evidence>
<comment type="caution">
    <text evidence="1">The sequence shown here is derived from an EMBL/GenBank/DDBJ whole genome shotgun (WGS) entry which is preliminary data.</text>
</comment>
<gene>
    <name evidence="1" type="ORF">BT62DRAFT_935939</name>
</gene>
<dbReference type="AlphaFoldDB" id="A0A9P7VLN8"/>
<protein>
    <submittedName>
        <fullName evidence="1">Uncharacterized protein</fullName>
    </submittedName>
</protein>
<evidence type="ECO:0000313" key="2">
    <source>
        <dbReference type="Proteomes" id="UP000812287"/>
    </source>
</evidence>
<keyword evidence="2" id="KW-1185">Reference proteome</keyword>
<accession>A0A9P7VLN8</accession>
<reference evidence="1" key="1">
    <citation type="submission" date="2020-11" db="EMBL/GenBank/DDBJ databases">
        <title>Adaptations for nitrogen fixation in a non-lichenized fungal sporocarp promotes dispersal by wood-feeding termites.</title>
        <authorList>
            <consortium name="DOE Joint Genome Institute"/>
            <person name="Koch R.A."/>
            <person name="Yoon G."/>
            <person name="Arayal U."/>
            <person name="Lail K."/>
            <person name="Amirebrahimi M."/>
            <person name="Labutti K."/>
            <person name="Lipzen A."/>
            <person name="Riley R."/>
            <person name="Barry K."/>
            <person name="Henrissat B."/>
            <person name="Grigoriev I.V."/>
            <person name="Herr J.R."/>
            <person name="Aime M.C."/>
        </authorList>
    </citation>
    <scope>NUCLEOTIDE SEQUENCE</scope>
    <source>
        <strain evidence="1">MCA 3950</strain>
    </source>
</reference>
<dbReference type="EMBL" id="MU250550">
    <property type="protein sequence ID" value="KAG7442635.1"/>
    <property type="molecule type" value="Genomic_DNA"/>
</dbReference>
<dbReference type="RefSeq" id="XP_043036135.1">
    <property type="nucleotide sequence ID" value="XM_043187037.1"/>
</dbReference>
<dbReference type="GeneID" id="66109334"/>
<organism evidence="1 2">
    <name type="scientific">Guyanagaster necrorhizus</name>
    <dbReference type="NCBI Taxonomy" id="856835"/>
    <lineage>
        <taxon>Eukaryota</taxon>
        <taxon>Fungi</taxon>
        <taxon>Dikarya</taxon>
        <taxon>Basidiomycota</taxon>
        <taxon>Agaricomycotina</taxon>
        <taxon>Agaricomycetes</taxon>
        <taxon>Agaricomycetidae</taxon>
        <taxon>Agaricales</taxon>
        <taxon>Marasmiineae</taxon>
        <taxon>Physalacriaceae</taxon>
        <taxon>Guyanagaster</taxon>
    </lineage>
</organism>
<sequence length="55" mass="6284">MYEAAAEEWKNVTSSNVVYALCPRPLYCPRFKQWYVLSLPELADTPRACTAQNTS</sequence>
<proteinExistence type="predicted"/>
<dbReference type="Proteomes" id="UP000812287">
    <property type="component" value="Unassembled WGS sequence"/>
</dbReference>